<evidence type="ECO:0000256" key="1">
    <source>
        <dbReference type="SAM" id="SignalP"/>
    </source>
</evidence>
<dbReference type="Proteomes" id="UP000304900">
    <property type="component" value="Unassembled WGS sequence"/>
</dbReference>
<dbReference type="Gene3D" id="2.60.40.3140">
    <property type="match status" value="1"/>
</dbReference>
<feature type="chain" id="PRO_5020448398" evidence="1">
    <location>
        <begin position="35"/>
        <end position="678"/>
    </location>
</feature>
<keyword evidence="1" id="KW-0732">Signal</keyword>
<evidence type="ECO:0000313" key="4">
    <source>
        <dbReference type="EMBL" id="TKT89725.1"/>
    </source>
</evidence>
<name>A0A4U6D0I3_9BACT</name>
<dbReference type="AlphaFoldDB" id="A0A4U6D0I3"/>
<dbReference type="Gene3D" id="2.60.120.1130">
    <property type="match status" value="1"/>
</dbReference>
<dbReference type="Pfam" id="PF12969">
    <property type="entry name" value="DUF3857"/>
    <property type="match status" value="1"/>
</dbReference>
<feature type="signal peptide" evidence="1">
    <location>
        <begin position="1"/>
        <end position="34"/>
    </location>
</feature>
<dbReference type="InterPro" id="IPR002931">
    <property type="entry name" value="Transglutaminase-like"/>
</dbReference>
<evidence type="ECO:0000259" key="3">
    <source>
        <dbReference type="Pfam" id="PF12969"/>
    </source>
</evidence>
<evidence type="ECO:0000313" key="5">
    <source>
        <dbReference type="Proteomes" id="UP000304900"/>
    </source>
</evidence>
<evidence type="ECO:0000259" key="2">
    <source>
        <dbReference type="Pfam" id="PF01841"/>
    </source>
</evidence>
<dbReference type="Gene3D" id="3.10.620.30">
    <property type="match status" value="1"/>
</dbReference>
<gene>
    <name evidence="4" type="ORF">FDK13_23020</name>
</gene>
<feature type="domain" description="Transglutaminase-like" evidence="2">
    <location>
        <begin position="319"/>
        <end position="399"/>
    </location>
</feature>
<dbReference type="Pfam" id="PF01841">
    <property type="entry name" value="Transglut_core"/>
    <property type="match status" value="1"/>
</dbReference>
<comment type="caution">
    <text evidence="4">The sequence shown here is derived from an EMBL/GenBank/DDBJ whole genome shotgun (WGS) entry which is preliminary data.</text>
</comment>
<accession>A0A4U6D0I3</accession>
<dbReference type="InterPro" id="IPR024618">
    <property type="entry name" value="DUF3857"/>
</dbReference>
<dbReference type="EMBL" id="SZVO01000011">
    <property type="protein sequence ID" value="TKT89725.1"/>
    <property type="molecule type" value="Genomic_DNA"/>
</dbReference>
<dbReference type="OrthoDB" id="98874at2"/>
<dbReference type="RefSeq" id="WP_137342357.1">
    <property type="nucleotide sequence ID" value="NZ_BSQH01000009.1"/>
</dbReference>
<proteinExistence type="predicted"/>
<keyword evidence="5" id="KW-1185">Reference proteome</keyword>
<feature type="domain" description="DUF3857" evidence="3">
    <location>
        <begin position="86"/>
        <end position="214"/>
    </location>
</feature>
<protein>
    <submittedName>
        <fullName evidence="4">DUF3857 domain-containing protein</fullName>
    </submittedName>
</protein>
<sequence length="678" mass="77155">MLFNYSSSVPGNGAKFLACICILFSFSICNCAFAQEDFKPTYGLIDRASLEMDAYPEDSSAEALVLYDFGELKFSYQNHIGLVLIFEYRARIKILKESGLDRASVSIRYGEGGNPEKDESISDISGFTYNLVGNKIETVAMPNKAIVREKLSDQYWVCKFNLQNVRKGSVIEYTYTKTTPFAFRSEPDDWTFQQDIPCKWSEYKITIPNVFFYKIIFGGYLPLHIDKKEDITINIGHRQIDGSGLVYRFVVKDAPAFANESYITTSKDYVSRIVFELASVHIYGEGTKSYSQTWPDVDRTLLNIGSFGGQLKNFSFIKEITQELAKKTSHPEGRMTLAYDYIRQNIKWNGETGLVSEDGVKKAFENKKGNASDINLMLTNLLRQLGLESNPVLLSTRSHGRINEEIPLIDGFNYVVSHVKVGEKEYLLDATQRNTSLGMLPENALNAKGRLVLDDGKGRFVDLKSKVALGKFQRIDADISPENGLLKGKYIMALTGYEALRWRDKYLLEAEENFSEHVKKTNPEWEIENFKVSNKAEKLAESVEVSYDFEVENDGSSADIFYFNPMLAGRVHENPFKELNRIYPVDLTMASSTSFIGNFKFPEGYYLEHIPKTVIIALPEKAGRFTFQVKQEGNVISVNSILMINKSYFSASEYELLREFYDRVVENHAQSLVFKKKK</sequence>
<organism evidence="4 5">
    <name type="scientific">Dyadobacter frigoris</name>
    <dbReference type="NCBI Taxonomy" id="2576211"/>
    <lineage>
        <taxon>Bacteria</taxon>
        <taxon>Pseudomonadati</taxon>
        <taxon>Bacteroidota</taxon>
        <taxon>Cytophagia</taxon>
        <taxon>Cytophagales</taxon>
        <taxon>Spirosomataceae</taxon>
        <taxon>Dyadobacter</taxon>
    </lineage>
</organism>
<reference evidence="4 5" key="1">
    <citation type="submission" date="2019-05" db="EMBL/GenBank/DDBJ databases">
        <title>Dyadobacter AR-3-8 sp. nov., isolated from arctic soil.</title>
        <authorList>
            <person name="Chaudhary D.K."/>
        </authorList>
    </citation>
    <scope>NUCLEOTIDE SEQUENCE [LARGE SCALE GENOMIC DNA]</scope>
    <source>
        <strain evidence="4 5">AR-3-8</strain>
    </source>
</reference>